<dbReference type="GO" id="GO:0005886">
    <property type="term" value="C:plasma membrane"/>
    <property type="evidence" value="ECO:0007669"/>
    <property type="project" value="UniProtKB-SubCell"/>
</dbReference>
<feature type="domain" description="NADH:quinone oxidoreductase/Mrp antiporter transmembrane" evidence="7">
    <location>
        <begin position="126"/>
        <end position="421"/>
    </location>
</feature>
<dbReference type="GO" id="GO:0042773">
    <property type="term" value="P:ATP synthesis coupled electron transport"/>
    <property type="evidence" value="ECO:0007669"/>
    <property type="project" value="InterPro"/>
</dbReference>
<gene>
    <name evidence="5" type="primary">nuoN</name>
    <name evidence="8" type="ORF">SAMN02745124_03514</name>
</gene>
<evidence type="ECO:0000256" key="2">
    <source>
        <dbReference type="ARBA" id="ARBA00022692"/>
    </source>
</evidence>
<evidence type="ECO:0000256" key="5">
    <source>
        <dbReference type="HAMAP-Rule" id="MF_00445"/>
    </source>
</evidence>
<dbReference type="Proteomes" id="UP000184139">
    <property type="component" value="Unassembled WGS sequence"/>
</dbReference>
<dbReference type="Pfam" id="PF00361">
    <property type="entry name" value="Proton_antipo_M"/>
    <property type="match status" value="1"/>
</dbReference>
<comment type="subcellular location">
    <subcellularLocation>
        <location evidence="5">Cell membrane</location>
        <topology evidence="5">Multi-pass membrane protein</topology>
    </subcellularLocation>
    <subcellularLocation>
        <location evidence="1">Endomembrane system</location>
        <topology evidence="1">Multi-pass membrane protein</topology>
    </subcellularLocation>
    <subcellularLocation>
        <location evidence="6">Membrane</location>
        <topology evidence="6">Multi-pass membrane protein</topology>
    </subcellularLocation>
</comment>
<feature type="transmembrane region" description="Helical" evidence="5">
    <location>
        <begin position="446"/>
        <end position="469"/>
    </location>
</feature>
<keyword evidence="9" id="KW-1185">Reference proteome</keyword>
<dbReference type="EMBL" id="FQXS01000026">
    <property type="protein sequence ID" value="SHI05523.1"/>
    <property type="molecule type" value="Genomic_DNA"/>
</dbReference>
<feature type="transmembrane region" description="Helical" evidence="5">
    <location>
        <begin position="159"/>
        <end position="181"/>
    </location>
</feature>
<accession>A0A1M5Y202</accession>
<feature type="transmembrane region" description="Helical" evidence="5">
    <location>
        <begin position="370"/>
        <end position="390"/>
    </location>
</feature>
<dbReference type="STRING" id="1121409.SAMN02745124_03514"/>
<keyword evidence="5" id="KW-0874">Quinone</keyword>
<sequence>MFDVMVILPLAATGAGAILIMLVAAFETFRREGISILGMGLFAFAFFIQLTVDNSGDIYPFAEVFNGMLVANTFTKVAGLIILACGFFSALAAQTYFTQNKGFVLEFYCMLLFAAFGMLLLTMVAELITLFIALEIMSLAVYTLVGYDRHSVVRAEAVLKYLMLGAFAGAFYVMGAVLVYAGTGSTSFAAIGAVVADSGYLSNPALVGGSFLILFAFLFKAAAFPFHAWVIDVYDGAPLPVTAFMATAVKTSIFAVLANFLLINPEVHQGWVTFLFYLSILTMFAGNLIAIGQQNLKRMLAASGIVHTGYLLIALVALGSERFSGGAILFYLAAYGVATLGLFVALSYLSGQDERRVSFDDFRGLAKVRPYSAACIAIFLLSMAGIPPTAGFMGKFYIIAGAFQAGHAVLAVLGIVSSILSLWYYLRLIIVMYFREPEQRFEVAELTLAPLGTIVLAVCVFAISFYPVVL</sequence>
<dbReference type="GO" id="GO:0050136">
    <property type="term" value="F:NADH dehydrogenase (quinone) (non-electrogenic) activity"/>
    <property type="evidence" value="ECO:0007669"/>
    <property type="project" value="UniProtKB-UniRule"/>
</dbReference>
<feature type="transmembrane region" description="Helical" evidence="5">
    <location>
        <begin position="326"/>
        <end position="349"/>
    </location>
</feature>
<dbReference type="EC" id="7.1.1.-" evidence="5"/>
<keyword evidence="5" id="KW-1003">Cell membrane</keyword>
<dbReference type="AlphaFoldDB" id="A0A1M5Y202"/>
<dbReference type="GO" id="GO:0012505">
    <property type="term" value="C:endomembrane system"/>
    <property type="evidence" value="ECO:0007669"/>
    <property type="project" value="UniProtKB-SubCell"/>
</dbReference>
<comment type="similarity">
    <text evidence="5">Belongs to the complex I subunit 2 family.</text>
</comment>
<proteinExistence type="inferred from homology"/>
<keyword evidence="3 5" id="KW-1133">Transmembrane helix</keyword>
<dbReference type="InterPro" id="IPR010096">
    <property type="entry name" value="NADH-Q_OxRdtase_suN/2"/>
</dbReference>
<reference evidence="8 9" key="1">
    <citation type="submission" date="2016-11" db="EMBL/GenBank/DDBJ databases">
        <authorList>
            <person name="Jaros S."/>
            <person name="Januszkiewicz K."/>
            <person name="Wedrychowicz H."/>
        </authorList>
    </citation>
    <scope>NUCLEOTIDE SEQUENCE [LARGE SCALE GENOMIC DNA]</scope>
    <source>
        <strain evidence="8 9">DSM 9705</strain>
    </source>
</reference>
<evidence type="ECO:0000256" key="3">
    <source>
        <dbReference type="ARBA" id="ARBA00022989"/>
    </source>
</evidence>
<dbReference type="GO" id="GO:0008137">
    <property type="term" value="F:NADH dehydrogenase (ubiquinone) activity"/>
    <property type="evidence" value="ECO:0007669"/>
    <property type="project" value="InterPro"/>
</dbReference>
<evidence type="ECO:0000259" key="7">
    <source>
        <dbReference type="Pfam" id="PF00361"/>
    </source>
</evidence>
<keyword evidence="2 5" id="KW-0812">Transmembrane</keyword>
<protein>
    <recommendedName>
        <fullName evidence="5">NADH-quinone oxidoreductase subunit N</fullName>
        <ecNumber evidence="5">7.1.1.-</ecNumber>
    </recommendedName>
    <alternativeName>
        <fullName evidence="5">NADH dehydrogenase I subunit N</fullName>
    </alternativeName>
    <alternativeName>
        <fullName evidence="5">NDH-1 subunit N</fullName>
    </alternativeName>
</protein>
<comment type="catalytic activity">
    <reaction evidence="5">
        <text>a quinone + NADH + 5 H(+)(in) = a quinol + NAD(+) + 4 H(+)(out)</text>
        <dbReference type="Rhea" id="RHEA:57888"/>
        <dbReference type="ChEBI" id="CHEBI:15378"/>
        <dbReference type="ChEBI" id="CHEBI:24646"/>
        <dbReference type="ChEBI" id="CHEBI:57540"/>
        <dbReference type="ChEBI" id="CHEBI:57945"/>
        <dbReference type="ChEBI" id="CHEBI:132124"/>
    </reaction>
</comment>
<dbReference type="GO" id="GO:0048038">
    <property type="term" value="F:quinone binding"/>
    <property type="evidence" value="ECO:0007669"/>
    <property type="project" value="UniProtKB-KW"/>
</dbReference>
<keyword evidence="5" id="KW-1278">Translocase</keyword>
<keyword evidence="5" id="KW-0830">Ubiquinone</keyword>
<dbReference type="InterPro" id="IPR001750">
    <property type="entry name" value="ND/Mrp_TM"/>
</dbReference>
<feature type="transmembrane region" description="Helical" evidence="5">
    <location>
        <begin position="33"/>
        <end position="52"/>
    </location>
</feature>
<feature type="transmembrane region" description="Helical" evidence="5">
    <location>
        <begin position="396"/>
        <end position="426"/>
    </location>
</feature>
<feature type="transmembrane region" description="Helical" evidence="5">
    <location>
        <begin position="274"/>
        <end position="292"/>
    </location>
</feature>
<evidence type="ECO:0000256" key="4">
    <source>
        <dbReference type="ARBA" id="ARBA00023136"/>
    </source>
</evidence>
<feature type="transmembrane region" description="Helical" evidence="5">
    <location>
        <begin position="64"/>
        <end position="91"/>
    </location>
</feature>
<dbReference type="OrthoDB" id="9805769at2"/>
<dbReference type="NCBIfam" id="TIGR01770">
    <property type="entry name" value="NDH_I_N"/>
    <property type="match status" value="1"/>
</dbReference>
<feature type="transmembrane region" description="Helical" evidence="5">
    <location>
        <begin position="6"/>
        <end position="26"/>
    </location>
</feature>
<comment type="subunit">
    <text evidence="5">NDH-1 is composed of 14 different subunits. Subunits NuoA, H, J, K, L, M, N constitute the membrane sector of the complex.</text>
</comment>
<keyword evidence="5" id="KW-0520">NAD</keyword>
<feature type="transmembrane region" description="Helical" evidence="5">
    <location>
        <begin position="299"/>
        <end position="320"/>
    </location>
</feature>
<evidence type="ECO:0000313" key="8">
    <source>
        <dbReference type="EMBL" id="SHI05523.1"/>
    </source>
</evidence>
<comment type="function">
    <text evidence="5">NDH-1 shuttles electrons from NADH, via FMN and iron-sulfur (Fe-S) centers, to quinones in the respiratory chain. The immediate electron acceptor for the enzyme in this species is believed to be ubiquinone. Couples the redox reaction to proton translocation (for every two electrons transferred, four hydrogen ions are translocated across the cytoplasmic membrane), and thus conserves the redox energy in a proton gradient.</text>
</comment>
<dbReference type="HAMAP" id="MF_00445">
    <property type="entry name" value="NDH1_NuoN_1"/>
    <property type="match status" value="1"/>
</dbReference>
<feature type="transmembrane region" description="Helical" evidence="5">
    <location>
        <begin position="127"/>
        <end position="147"/>
    </location>
</feature>
<keyword evidence="4 5" id="KW-0472">Membrane</keyword>
<evidence type="ECO:0000256" key="1">
    <source>
        <dbReference type="ARBA" id="ARBA00004127"/>
    </source>
</evidence>
<dbReference type="PANTHER" id="PTHR22773">
    <property type="entry name" value="NADH DEHYDROGENASE"/>
    <property type="match status" value="1"/>
</dbReference>
<dbReference type="RefSeq" id="WP_073378084.1">
    <property type="nucleotide sequence ID" value="NZ_FQXS01000026.1"/>
</dbReference>
<evidence type="ECO:0000256" key="6">
    <source>
        <dbReference type="RuleBase" id="RU000320"/>
    </source>
</evidence>
<organism evidence="8 9">
    <name type="scientific">Desulfofustis glycolicus DSM 9705</name>
    <dbReference type="NCBI Taxonomy" id="1121409"/>
    <lineage>
        <taxon>Bacteria</taxon>
        <taxon>Pseudomonadati</taxon>
        <taxon>Thermodesulfobacteriota</taxon>
        <taxon>Desulfobulbia</taxon>
        <taxon>Desulfobulbales</taxon>
        <taxon>Desulfocapsaceae</taxon>
        <taxon>Desulfofustis</taxon>
    </lineage>
</organism>
<feature type="transmembrane region" description="Helical" evidence="5">
    <location>
        <begin position="103"/>
        <end position="121"/>
    </location>
</feature>
<evidence type="ECO:0000313" key="9">
    <source>
        <dbReference type="Proteomes" id="UP000184139"/>
    </source>
</evidence>
<keyword evidence="5" id="KW-0813">Transport</keyword>
<feature type="transmembrane region" description="Helical" evidence="5">
    <location>
        <begin position="239"/>
        <end position="262"/>
    </location>
</feature>
<name>A0A1M5Y202_9BACT</name>